<dbReference type="PRINTS" id="PR00743">
    <property type="entry name" value="GLHYDRLASE36"/>
</dbReference>
<dbReference type="InterPro" id="IPR013785">
    <property type="entry name" value="Aldolase_TIM"/>
</dbReference>
<evidence type="ECO:0000256" key="1">
    <source>
        <dbReference type="ARBA" id="ARBA00001255"/>
    </source>
</evidence>
<dbReference type="FunFam" id="3.20.20.70:FF:000118">
    <property type="entry name" value="Alpha-galactosidase"/>
    <property type="match status" value="1"/>
</dbReference>
<comment type="catalytic activity">
    <reaction evidence="1">
        <text>Hydrolysis of terminal, non-reducing alpha-D-galactose residues in alpha-D-galactosides, including galactose oligosaccharides, galactomannans and galactolipids.</text>
        <dbReference type="EC" id="3.2.1.22"/>
    </reaction>
</comment>
<proteinExistence type="predicted"/>
<evidence type="ECO:0000256" key="4">
    <source>
        <dbReference type="ARBA" id="ARBA00023295"/>
    </source>
</evidence>
<evidence type="ECO:0000256" key="3">
    <source>
        <dbReference type="ARBA" id="ARBA00022801"/>
    </source>
</evidence>
<evidence type="ECO:0000259" key="6">
    <source>
        <dbReference type="Pfam" id="PF16874"/>
    </source>
</evidence>
<evidence type="ECO:0000313" key="8">
    <source>
        <dbReference type="EMBL" id="CAE2329602.1"/>
    </source>
</evidence>
<dbReference type="OMA" id="WRDKERP"/>
<dbReference type="AlphaFoldDB" id="A0A7S4U775"/>
<keyword evidence="5" id="KW-0732">Signal</keyword>
<keyword evidence="3" id="KW-0378">Hydrolase</keyword>
<reference evidence="8" key="1">
    <citation type="submission" date="2021-01" db="EMBL/GenBank/DDBJ databases">
        <authorList>
            <person name="Corre E."/>
            <person name="Pelletier E."/>
            <person name="Niang G."/>
            <person name="Scheremetjew M."/>
            <person name="Finn R."/>
            <person name="Kale V."/>
            <person name="Holt S."/>
            <person name="Cochrane G."/>
            <person name="Meng A."/>
            <person name="Brown T."/>
            <person name="Cohen L."/>
        </authorList>
    </citation>
    <scope>NUCLEOTIDE SEQUENCE</scope>
    <source>
        <strain evidence="8">CCMP 2712</strain>
    </source>
</reference>
<feature type="domain" description="Glycosyl hydrolase family 36 C-terminal" evidence="6">
    <location>
        <begin position="798"/>
        <end position="903"/>
    </location>
</feature>
<evidence type="ECO:0000259" key="7">
    <source>
        <dbReference type="Pfam" id="PF16875"/>
    </source>
</evidence>
<dbReference type="CDD" id="cd14791">
    <property type="entry name" value="GH36"/>
    <property type="match status" value="1"/>
</dbReference>
<accession>A0A7S4U775</accession>
<dbReference type="Pfam" id="PF16875">
    <property type="entry name" value="Glyco_hydro_36N"/>
    <property type="match status" value="1"/>
</dbReference>
<feature type="signal peptide" evidence="5">
    <location>
        <begin position="1"/>
        <end position="25"/>
    </location>
</feature>
<dbReference type="PANTHER" id="PTHR43053:SF3">
    <property type="entry name" value="ALPHA-GALACTOSIDASE C-RELATED"/>
    <property type="match status" value="1"/>
</dbReference>
<organism evidence="8">
    <name type="scientific">Guillardia theta</name>
    <name type="common">Cryptophyte</name>
    <name type="synonym">Cryptomonas phi</name>
    <dbReference type="NCBI Taxonomy" id="55529"/>
    <lineage>
        <taxon>Eukaryota</taxon>
        <taxon>Cryptophyceae</taxon>
        <taxon>Pyrenomonadales</taxon>
        <taxon>Geminigeraceae</taxon>
        <taxon>Guillardia</taxon>
    </lineage>
</organism>
<evidence type="ECO:0000256" key="2">
    <source>
        <dbReference type="ARBA" id="ARBA00012755"/>
    </source>
</evidence>
<dbReference type="EMBL" id="HBKN01041436">
    <property type="protein sequence ID" value="CAE2329602.1"/>
    <property type="molecule type" value="Transcribed_RNA"/>
</dbReference>
<dbReference type="GO" id="GO:0004557">
    <property type="term" value="F:alpha-galactosidase activity"/>
    <property type="evidence" value="ECO:0007669"/>
    <property type="project" value="UniProtKB-EC"/>
</dbReference>
<dbReference type="Pfam" id="PF16874">
    <property type="entry name" value="Glyco_hydro_36C"/>
    <property type="match status" value="1"/>
</dbReference>
<evidence type="ECO:0000256" key="5">
    <source>
        <dbReference type="SAM" id="SignalP"/>
    </source>
</evidence>
<sequence>MISDSGGCRNLVIFYFLGLLSLLQGGQVRTGSYSAVIGFHGRIRPPTTHSSALRQRLRGGGEKELAGKVLFDPKTRIFRLYSRSALYAFRTDDSGDLEHLYWGSFVPPNDDLRYLALSNVQLCFDPGPFNAYDTEVSDQDAAKHIRGTSFSEHFTRTPSFSDRLSTDSEWVHSIPSVGRNTKLLEYADLGTGDYRPQSFSVVYDDGGNICPLTYVSHEIIPGKLPMESAKGKSLWSSENVTLLPELRGGNTKDQCTTLVVKMEDRLTKLEFHLIYTVYKEVNAISRRVIVKNPSVRPSGNFVCKGGCIMSSGAVRLEKLMSATVDFHTMSGWNFITLSGSWANERHMKLQKLIQGKFVVESLRGASSHQHNPFCAVTTTPESLVETVGEVWAFSFIYSGNFKIEADVSETGRARVNAGINPSTFSWHLPPGDSFESPECVMIYSNSGLEGMSHSFHDLYRKYLIPERFFGTVPPVLLNTWEAMYFNVNHEKVVELARAASELGVEMIVLDDGWFGEREDATSSLGDWFEDRRKFPGGLPALVKDVNALGLKFGIWVEPEMVNVKSKLYKEHPSWTLNQHGRKSRCEGRNQLVLDFTCEDVCSYVISKLGELLSGSNIEYMKWDMNRHLTEVYGNTRAPDKQGEVFHRYMIGVYKVLKYLNEKFPHVRIETCSGGGGRFDPGMLFFSPQIWASDNTDVFSRMAIQHGTSLVYPLQSIGSHMTAVPNHQTQRLSTLKARFLVSTFGTFGLELDVRTLSESDKYELSRYIAKYKELAPVILSGRFYRLWSPCRMRDQQAYAWMCTSGGSAEHGISAVVAVFLTKMEPGHHLPRLRLRGLEEDENYVIEEIFPNRAKRNPSTGQIELTGGAPQWQLGNQKVHMSGATLMSIGLPIRLSFDGDCCAFVLTRARGVSGSRQV</sequence>
<keyword evidence="4" id="KW-0326">Glycosidase</keyword>
<name>A0A7S4U775_GUITH</name>
<dbReference type="InterPro" id="IPR031704">
    <property type="entry name" value="Glyco_hydro_36_N"/>
</dbReference>
<dbReference type="InterPro" id="IPR038417">
    <property type="entry name" value="Alpga-gal_N_sf"/>
</dbReference>
<dbReference type="Gene3D" id="2.70.98.60">
    <property type="entry name" value="alpha-galactosidase from lactobacil brevis"/>
    <property type="match status" value="1"/>
</dbReference>
<dbReference type="Pfam" id="PF02065">
    <property type="entry name" value="Melibiase"/>
    <property type="match status" value="1"/>
</dbReference>
<dbReference type="GO" id="GO:0016052">
    <property type="term" value="P:carbohydrate catabolic process"/>
    <property type="evidence" value="ECO:0007669"/>
    <property type="project" value="InterPro"/>
</dbReference>
<dbReference type="InterPro" id="IPR050985">
    <property type="entry name" value="Alpha-glycosidase_related"/>
</dbReference>
<dbReference type="InterPro" id="IPR002252">
    <property type="entry name" value="Glyco_hydro_36"/>
</dbReference>
<dbReference type="InterPro" id="IPR031705">
    <property type="entry name" value="Glyco_hydro_36_C"/>
</dbReference>
<feature type="domain" description="Glycosyl hydrolase family 36 N-terminal" evidence="7">
    <location>
        <begin position="95"/>
        <end position="428"/>
    </location>
</feature>
<dbReference type="Gene3D" id="3.20.20.70">
    <property type="entry name" value="Aldolase class I"/>
    <property type="match status" value="1"/>
</dbReference>
<dbReference type="PANTHER" id="PTHR43053">
    <property type="entry name" value="GLYCOSIDASE FAMILY 31"/>
    <property type="match status" value="1"/>
</dbReference>
<protein>
    <recommendedName>
        <fullName evidence="2">alpha-galactosidase</fullName>
        <ecNumber evidence="2">3.2.1.22</ecNumber>
    </recommendedName>
</protein>
<feature type="chain" id="PRO_5031176311" description="alpha-galactosidase" evidence="5">
    <location>
        <begin position="26"/>
        <end position="916"/>
    </location>
</feature>
<dbReference type="EC" id="3.2.1.22" evidence="2"/>
<dbReference type="InterPro" id="IPR017853">
    <property type="entry name" value="GH"/>
</dbReference>
<dbReference type="InterPro" id="IPR013780">
    <property type="entry name" value="Glyco_hydro_b"/>
</dbReference>
<gene>
    <name evidence="8" type="ORF">GTHE00462_LOCUS32368</name>
</gene>
<dbReference type="Gene3D" id="2.60.40.1180">
    <property type="entry name" value="Golgi alpha-mannosidase II"/>
    <property type="match status" value="1"/>
</dbReference>
<dbReference type="SUPFAM" id="SSF51445">
    <property type="entry name" value="(Trans)glycosidases"/>
    <property type="match status" value="1"/>
</dbReference>